<dbReference type="RefSeq" id="WP_229526496.1">
    <property type="nucleotide sequence ID" value="NZ_JAFFQR010000112.1"/>
</dbReference>
<evidence type="ECO:0000259" key="1">
    <source>
        <dbReference type="Pfam" id="PF13614"/>
    </source>
</evidence>
<dbReference type="EMBL" id="JBHTNZ010000029">
    <property type="protein sequence ID" value="MFD1463272.1"/>
    <property type="molecule type" value="Genomic_DNA"/>
</dbReference>
<dbReference type="SUPFAM" id="SSF52540">
    <property type="entry name" value="P-loop containing nucleoside triphosphate hydrolases"/>
    <property type="match status" value="1"/>
</dbReference>
<protein>
    <submittedName>
        <fullName evidence="2">AAA family ATPase</fullName>
    </submittedName>
</protein>
<gene>
    <name evidence="2" type="ORF">ACFQ5D_18160</name>
</gene>
<accession>A0ABW4DGU8</accession>
<dbReference type="Proteomes" id="UP001597340">
    <property type="component" value="Unassembled WGS sequence"/>
</dbReference>
<name>A0ABW4DGU8_9BACL</name>
<dbReference type="InterPro" id="IPR025669">
    <property type="entry name" value="AAA_dom"/>
</dbReference>
<reference evidence="3" key="1">
    <citation type="journal article" date="2019" name="Int. J. Syst. Evol. Microbiol.">
        <title>The Global Catalogue of Microorganisms (GCM) 10K type strain sequencing project: providing services to taxonomists for standard genome sequencing and annotation.</title>
        <authorList>
            <consortium name="The Broad Institute Genomics Platform"/>
            <consortium name="The Broad Institute Genome Sequencing Center for Infectious Disease"/>
            <person name="Wu L."/>
            <person name="Ma J."/>
        </authorList>
    </citation>
    <scope>NUCLEOTIDE SEQUENCE [LARGE SCALE GENOMIC DNA]</scope>
    <source>
        <strain evidence="3">CCM 9147</strain>
    </source>
</reference>
<sequence length="393" mass="43659">MSAVIPVKVVLAVENREYIEPLLNYVHGSEYARRLRITAFSQPEAFRQYMMEMNGMKRPDVVVGEAAFLSLWTDRQAADIPCLVLYEGEEVGEYGQPLLKYQPLSELAGFILETARQWSCSRQSMNSRQAGIIIGMVAACGGLGKTTVALNMSKQLGNEGYSVFYLNLETVDSSSLFTGSGSSNGTKGEGLSRLLYDLKAVKGEGLPLSVASYCVHCPEIQANTFLLVDNRKELIDMTCDEAVELIQTIAKSGQYDVVIVDSASEIGGRAQAVLEASHKLIWLLSDDVMSMRKCGLWLDVLEVTQPEEFEAMLAKTSFVVNRYTGAMINSLPRDFMELNGALPYIPAWKQVLHHELLLSSPIYQREIRHLCRKLLNESITQPSASWPLRGQRG</sequence>
<comment type="caution">
    <text evidence="2">The sequence shown here is derived from an EMBL/GenBank/DDBJ whole genome shotgun (WGS) entry which is preliminary data.</text>
</comment>
<dbReference type="Gene3D" id="3.40.50.10850">
    <property type="entry name" value="Ntrc-like two-domain protein"/>
    <property type="match status" value="1"/>
</dbReference>
<evidence type="ECO:0000313" key="3">
    <source>
        <dbReference type="Proteomes" id="UP001597340"/>
    </source>
</evidence>
<dbReference type="Pfam" id="PF13614">
    <property type="entry name" value="AAA_31"/>
    <property type="match status" value="1"/>
</dbReference>
<keyword evidence="3" id="KW-1185">Reference proteome</keyword>
<proteinExistence type="predicted"/>
<feature type="domain" description="AAA" evidence="1">
    <location>
        <begin position="133"/>
        <end position="284"/>
    </location>
</feature>
<evidence type="ECO:0000313" key="2">
    <source>
        <dbReference type="EMBL" id="MFD1463272.1"/>
    </source>
</evidence>
<dbReference type="Gene3D" id="3.40.50.300">
    <property type="entry name" value="P-loop containing nucleotide triphosphate hydrolases"/>
    <property type="match status" value="1"/>
</dbReference>
<dbReference type="InterPro" id="IPR027417">
    <property type="entry name" value="P-loop_NTPase"/>
</dbReference>
<organism evidence="2 3">
    <name type="scientific">Paenibacillus farraposensis</name>
    <dbReference type="NCBI Taxonomy" id="2807095"/>
    <lineage>
        <taxon>Bacteria</taxon>
        <taxon>Bacillati</taxon>
        <taxon>Bacillota</taxon>
        <taxon>Bacilli</taxon>
        <taxon>Bacillales</taxon>
        <taxon>Paenibacillaceae</taxon>
        <taxon>Paenibacillus</taxon>
    </lineage>
</organism>